<organism evidence="10 11">
    <name type="scientific">Ochrobactrum quorumnocens</name>
    <dbReference type="NCBI Taxonomy" id="271865"/>
    <lineage>
        <taxon>Bacteria</taxon>
        <taxon>Pseudomonadati</taxon>
        <taxon>Pseudomonadota</taxon>
        <taxon>Alphaproteobacteria</taxon>
        <taxon>Hyphomicrobiales</taxon>
        <taxon>Brucellaceae</taxon>
        <taxon>Brucella/Ochrobactrum group</taxon>
        <taxon>Ochrobactrum</taxon>
    </lineage>
</organism>
<gene>
    <name evidence="10" type="ORF">CES85_3269</name>
</gene>
<comment type="similarity">
    <text evidence="8">Belongs to the binding-protein-dependent transport system permease family. LivHM subfamily.</text>
</comment>
<feature type="transmembrane region" description="Helical" evidence="9">
    <location>
        <begin position="42"/>
        <end position="65"/>
    </location>
</feature>
<dbReference type="KEGG" id="och:CES85_3269"/>
<evidence type="ECO:0000256" key="8">
    <source>
        <dbReference type="ARBA" id="ARBA00037998"/>
    </source>
</evidence>
<name>A0A248UMS2_9HYPH</name>
<keyword evidence="6 9" id="KW-1133">Transmembrane helix</keyword>
<keyword evidence="2" id="KW-0813">Transport</keyword>
<geneLocation type="plasmid" evidence="10 11">
    <name>unnamed1</name>
</geneLocation>
<dbReference type="Pfam" id="PF02653">
    <property type="entry name" value="BPD_transp_2"/>
    <property type="match status" value="1"/>
</dbReference>
<feature type="transmembrane region" description="Helical" evidence="9">
    <location>
        <begin position="120"/>
        <end position="142"/>
    </location>
</feature>
<feature type="transmembrane region" description="Helical" evidence="9">
    <location>
        <begin position="236"/>
        <end position="258"/>
    </location>
</feature>
<evidence type="ECO:0000313" key="10">
    <source>
        <dbReference type="EMBL" id="ASV87978.1"/>
    </source>
</evidence>
<dbReference type="EMBL" id="CP022605">
    <property type="protein sequence ID" value="ASV87978.1"/>
    <property type="molecule type" value="Genomic_DNA"/>
</dbReference>
<evidence type="ECO:0000313" key="11">
    <source>
        <dbReference type="Proteomes" id="UP000215256"/>
    </source>
</evidence>
<accession>A0A248UMS2</accession>
<evidence type="ECO:0000256" key="9">
    <source>
        <dbReference type="SAM" id="Phobius"/>
    </source>
</evidence>
<evidence type="ECO:0000256" key="2">
    <source>
        <dbReference type="ARBA" id="ARBA00022448"/>
    </source>
</evidence>
<dbReference type="InterPro" id="IPR001851">
    <property type="entry name" value="ABC_transp_permease"/>
</dbReference>
<feature type="transmembrane region" description="Helical" evidence="9">
    <location>
        <begin position="200"/>
        <end position="224"/>
    </location>
</feature>
<evidence type="ECO:0000256" key="6">
    <source>
        <dbReference type="ARBA" id="ARBA00022989"/>
    </source>
</evidence>
<dbReference type="CDD" id="cd06582">
    <property type="entry name" value="TM_PBP1_LivH_like"/>
    <property type="match status" value="1"/>
</dbReference>
<proteinExistence type="inferred from homology"/>
<dbReference type="AlphaFoldDB" id="A0A248UMS2"/>
<feature type="transmembrane region" description="Helical" evidence="9">
    <location>
        <begin position="172"/>
        <end position="194"/>
    </location>
</feature>
<evidence type="ECO:0000256" key="4">
    <source>
        <dbReference type="ARBA" id="ARBA00022692"/>
    </source>
</evidence>
<keyword evidence="3" id="KW-1003">Cell membrane</keyword>
<dbReference type="PANTHER" id="PTHR11795:SF447">
    <property type="entry name" value="ABC TRANSPORTER PERMEASE PROTEIN"/>
    <property type="match status" value="1"/>
</dbReference>
<dbReference type="GO" id="GO:0022857">
    <property type="term" value="F:transmembrane transporter activity"/>
    <property type="evidence" value="ECO:0007669"/>
    <property type="project" value="InterPro"/>
</dbReference>
<reference evidence="10 11" key="1">
    <citation type="submission" date="2017-07" db="EMBL/GenBank/DDBJ databases">
        <title>Phylogenetic study on the rhizospheric bacterium Ochrobactrum sp. A44.</title>
        <authorList>
            <person name="Krzyzanowska D.M."/>
            <person name="Ossowicki A."/>
            <person name="Rajewska M."/>
            <person name="Maciag T."/>
            <person name="Kaczynski Z."/>
            <person name="Czerwicka M."/>
            <person name="Jafra S."/>
        </authorList>
    </citation>
    <scope>NUCLEOTIDE SEQUENCE [LARGE SCALE GENOMIC DNA]</scope>
    <source>
        <strain evidence="10 11">A44</strain>
        <plasmid evidence="10 11">unnamed1</plasmid>
    </source>
</reference>
<evidence type="ECO:0000256" key="1">
    <source>
        <dbReference type="ARBA" id="ARBA00004651"/>
    </source>
</evidence>
<keyword evidence="7 9" id="KW-0472">Membrane</keyword>
<dbReference type="GO" id="GO:0006865">
    <property type="term" value="P:amino acid transport"/>
    <property type="evidence" value="ECO:0007669"/>
    <property type="project" value="UniProtKB-KW"/>
</dbReference>
<dbReference type="Proteomes" id="UP000215256">
    <property type="component" value="Plasmid unnamed1"/>
</dbReference>
<feature type="transmembrane region" description="Helical" evidence="9">
    <location>
        <begin position="77"/>
        <end position="100"/>
    </location>
</feature>
<comment type="subcellular location">
    <subcellularLocation>
        <location evidence="1">Cell membrane</location>
        <topology evidence="1">Multi-pass membrane protein</topology>
    </subcellularLocation>
</comment>
<evidence type="ECO:0000256" key="3">
    <source>
        <dbReference type="ARBA" id="ARBA00022475"/>
    </source>
</evidence>
<evidence type="ECO:0000256" key="7">
    <source>
        <dbReference type="ARBA" id="ARBA00023136"/>
    </source>
</evidence>
<sequence length="274" mass="28100">MASLILIAIGLAIVFGMMRVINLAHGEFLMLGAYTAITAVSLGVNFYIAVLVVAPIVVGILGLIVERLVIRHLYGRIIDTMLATWGLSLLFVGLITTVFGNTTTGISSPISAVTIGSANVSGYKFFIIGVAVLVVGALVLLLKKTEFGLIARATMQNPDMASAVGIDPKRTYALTFGLGAALAGLAGGIMAPITGVMPSIGASFVAKAFITVIGGGASVVAGTLSASTLFGTVNQVTSFLTTPVLGEVAMLLAAVVLVRLMPQGITGRIFRSSI</sequence>
<keyword evidence="5" id="KW-0029">Amino-acid transport</keyword>
<keyword evidence="10" id="KW-0614">Plasmid</keyword>
<keyword evidence="4 9" id="KW-0812">Transmembrane</keyword>
<evidence type="ECO:0000256" key="5">
    <source>
        <dbReference type="ARBA" id="ARBA00022970"/>
    </source>
</evidence>
<dbReference type="PANTHER" id="PTHR11795">
    <property type="entry name" value="BRANCHED-CHAIN AMINO ACID TRANSPORT SYSTEM PERMEASE PROTEIN LIVH"/>
    <property type="match status" value="1"/>
</dbReference>
<dbReference type="InterPro" id="IPR052157">
    <property type="entry name" value="BCAA_transport_permease"/>
</dbReference>
<protein>
    <submittedName>
        <fullName evidence="10">Branched-chain amino acid transport system / permease component family protein</fullName>
    </submittedName>
</protein>
<dbReference type="GO" id="GO:0005886">
    <property type="term" value="C:plasma membrane"/>
    <property type="evidence" value="ECO:0007669"/>
    <property type="project" value="UniProtKB-SubCell"/>
</dbReference>